<evidence type="ECO:0000313" key="3">
    <source>
        <dbReference type="EMBL" id="MDN5216837.1"/>
    </source>
</evidence>
<keyword evidence="1" id="KW-0732">Signal</keyword>
<name>A0ABT8LGB4_9BACT</name>
<dbReference type="Gene3D" id="3.40.50.1820">
    <property type="entry name" value="alpha/beta hydrolase"/>
    <property type="match status" value="1"/>
</dbReference>
<dbReference type="InterPro" id="IPR050955">
    <property type="entry name" value="Plant_Biomass_Hydrol_Est"/>
</dbReference>
<dbReference type="Pfam" id="PF00326">
    <property type="entry name" value="Peptidase_S9"/>
    <property type="match status" value="1"/>
</dbReference>
<proteinExistence type="predicted"/>
<organism evidence="3 4">
    <name type="scientific">Agaribacillus aureus</name>
    <dbReference type="NCBI Taxonomy" id="3051825"/>
    <lineage>
        <taxon>Bacteria</taxon>
        <taxon>Pseudomonadati</taxon>
        <taxon>Bacteroidota</taxon>
        <taxon>Cytophagia</taxon>
        <taxon>Cytophagales</taxon>
        <taxon>Splendidivirgaceae</taxon>
        <taxon>Agaribacillus</taxon>
    </lineage>
</organism>
<feature type="domain" description="Peptidase S9 prolyl oligopeptidase catalytic" evidence="2">
    <location>
        <begin position="347"/>
        <end position="495"/>
    </location>
</feature>
<gene>
    <name evidence="3" type="ORF">QQ020_32500</name>
</gene>
<dbReference type="SUPFAM" id="SSF53474">
    <property type="entry name" value="alpha/beta-Hydrolases"/>
    <property type="match status" value="2"/>
</dbReference>
<keyword evidence="4" id="KW-1185">Reference proteome</keyword>
<accession>A0ABT8LGB4</accession>
<dbReference type="RefSeq" id="WP_346762174.1">
    <property type="nucleotide sequence ID" value="NZ_JAUJEB010000011.1"/>
</dbReference>
<dbReference type="Proteomes" id="UP001172083">
    <property type="component" value="Unassembled WGS sequence"/>
</dbReference>
<reference evidence="3" key="1">
    <citation type="submission" date="2023-06" db="EMBL/GenBank/DDBJ databases">
        <title>Genomic of Agaribacillus aureum.</title>
        <authorList>
            <person name="Wang G."/>
        </authorList>
    </citation>
    <scope>NUCLEOTIDE SEQUENCE</scope>
    <source>
        <strain evidence="3">BMA12</strain>
    </source>
</reference>
<sequence>MRKNIFIHLVLGVLLAVSDISWAQAPITFKEGLMLEPAGRRNRSAVFTDELYHQFVTGKLKTPAEHDEVRGGKGNVPRRWEKITSAEEGIFKDNKLRGGWLYLTYDAPETSVKILEISGHGEVYFNNEPRGGDVYNKGWVVHPVKLQKGKNALLVKGARGGAIKIKLVAPGKPVFLTQKDMTIPDLITTEQDEKIAAIRIVNASPYSQKKLRIVAEVNGRRIETKVASIIPMTTRKVPYTVIDDASKEGTVDVRLQLYRGNSLLDETTVTYDVKQPQKNYKRTFISKIDGSVQYFGVREGKIDEDKKAAMFLSVHGAGVKGIRQAGSYQSKDWGHVIAPTNRREFGFDWEDWGRWDAMEVQSIAEKMYKTDPRHTYLTGHSMGGHGTWQLGAIFPGKWAAIAPVAGWYSFFSYGGKSASETPTPMQKMLLRASNSSNTLELSRNYLHHGVYILHGDADNNVPVGQARFMKKHLAEFHPNFVYQEEPEAGHWFGIDKEPIFSYFKRHDIPEDRHVKSFEFRTASPGVSSTSRFVTLYQQTRPFEFCGVKVGQTTLTRREQRREPDKRLKNRSIEVETENLNIFKLDLAHCAGADTLTVKVDDVLFEDLVMLAGKEVWFGKSGDTWKRIEEPTDSTQKNPKRYGNFKDAFQHEMLFVYGTRGNSAENEWAFNKARFDAETFYYRGNGSIDIIPDRAFKPEKYKDRSVIIYGNASTNSAWKVLLGDSPVQVKRNEIAVGNKKLTGGQWGTYFIRPRKDSPIASVGVVSGTGMAGFSSVDPNRYFVSGTGFPDLMIISSDMFIKGFDGVKAAGYFGNDWSVENGDIQWAEQLEGIGMSQ</sequence>
<evidence type="ECO:0000313" key="4">
    <source>
        <dbReference type="Proteomes" id="UP001172083"/>
    </source>
</evidence>
<dbReference type="InterPro" id="IPR029058">
    <property type="entry name" value="AB_hydrolase_fold"/>
</dbReference>
<evidence type="ECO:0000256" key="1">
    <source>
        <dbReference type="ARBA" id="ARBA00022729"/>
    </source>
</evidence>
<dbReference type="PANTHER" id="PTHR43037:SF4">
    <property type="entry name" value="PEPTIDASE S9 PROLYL OLIGOPEPTIDASE CATALYTIC DOMAIN-CONTAINING PROTEIN"/>
    <property type="match status" value="1"/>
</dbReference>
<dbReference type="EMBL" id="JAUJEB010000011">
    <property type="protein sequence ID" value="MDN5216837.1"/>
    <property type="molecule type" value="Genomic_DNA"/>
</dbReference>
<dbReference type="InterPro" id="IPR001375">
    <property type="entry name" value="Peptidase_S9_cat"/>
</dbReference>
<evidence type="ECO:0000259" key="2">
    <source>
        <dbReference type="Pfam" id="PF00326"/>
    </source>
</evidence>
<protein>
    <submittedName>
        <fullName evidence="3">Prolyl oligopeptidase family serine peptidase</fullName>
    </submittedName>
</protein>
<dbReference type="PANTHER" id="PTHR43037">
    <property type="entry name" value="UNNAMED PRODUCT-RELATED"/>
    <property type="match status" value="1"/>
</dbReference>
<comment type="caution">
    <text evidence="3">The sequence shown here is derived from an EMBL/GenBank/DDBJ whole genome shotgun (WGS) entry which is preliminary data.</text>
</comment>